<keyword evidence="2" id="KW-1185">Reference proteome</keyword>
<organism evidence="1 2">
    <name type="scientific">Acaulospora morrowiae</name>
    <dbReference type="NCBI Taxonomy" id="94023"/>
    <lineage>
        <taxon>Eukaryota</taxon>
        <taxon>Fungi</taxon>
        <taxon>Fungi incertae sedis</taxon>
        <taxon>Mucoromycota</taxon>
        <taxon>Glomeromycotina</taxon>
        <taxon>Glomeromycetes</taxon>
        <taxon>Diversisporales</taxon>
        <taxon>Acaulosporaceae</taxon>
        <taxon>Acaulospora</taxon>
    </lineage>
</organism>
<feature type="non-terminal residue" evidence="1">
    <location>
        <position position="98"/>
    </location>
</feature>
<feature type="non-terminal residue" evidence="1">
    <location>
        <position position="1"/>
    </location>
</feature>
<name>A0A9N9P5X0_9GLOM</name>
<accession>A0A9N9P5X0</accession>
<reference evidence="1" key="1">
    <citation type="submission" date="2021-06" db="EMBL/GenBank/DDBJ databases">
        <authorList>
            <person name="Kallberg Y."/>
            <person name="Tangrot J."/>
            <person name="Rosling A."/>
        </authorList>
    </citation>
    <scope>NUCLEOTIDE SEQUENCE</scope>
    <source>
        <strain evidence="1">CL551</strain>
    </source>
</reference>
<sequence length="98" mass="11578">ARLTVCHDKNFIDIKLKEQWSATKVKNMGLSNQLDENNSLFQDLFRSYKENIETKAALLNKKLRFYNYITYTVLKIEQDPIQLRLRVGDIVELPEESE</sequence>
<dbReference type="OrthoDB" id="2360510at2759"/>
<dbReference type="EMBL" id="CAJVPV010060662">
    <property type="protein sequence ID" value="CAG8790205.1"/>
    <property type="molecule type" value="Genomic_DNA"/>
</dbReference>
<evidence type="ECO:0000313" key="2">
    <source>
        <dbReference type="Proteomes" id="UP000789342"/>
    </source>
</evidence>
<dbReference type="Proteomes" id="UP000789342">
    <property type="component" value="Unassembled WGS sequence"/>
</dbReference>
<evidence type="ECO:0000313" key="1">
    <source>
        <dbReference type="EMBL" id="CAG8790205.1"/>
    </source>
</evidence>
<gene>
    <name evidence="1" type="ORF">AMORRO_LOCUS18072</name>
</gene>
<proteinExistence type="predicted"/>
<comment type="caution">
    <text evidence="1">The sequence shown here is derived from an EMBL/GenBank/DDBJ whole genome shotgun (WGS) entry which is preliminary data.</text>
</comment>
<dbReference type="AlphaFoldDB" id="A0A9N9P5X0"/>
<protein>
    <submittedName>
        <fullName evidence="1">8359_t:CDS:1</fullName>
    </submittedName>
</protein>